<evidence type="ECO:0008006" key="5">
    <source>
        <dbReference type="Google" id="ProtNLM"/>
    </source>
</evidence>
<proteinExistence type="predicted"/>
<sequence>MTRQDPWQRFSFGLDEYRDLELSTQVLIRAARERGLEAEVLDRSSNTLRLHHRTEGRSEIVVQGTKTSADSYVCTEIMGLKKVTKLLLAEAGLPVPQGQDYQSMEQALADWPRYEGQLRQLRTSEQAFNLIVKPNSTNYGIGISQLEAGHCSLKDYRQALERAFSHDQSILIEEFIPGKEYRFLVIDGRLRAVLHRIPANVTGDGQNNIAALVAAKNGDPWRVGPQGSHISPLETIELNTPELEILREQGLSPKSVPQVGEQIFLRHNSNISTGGDSLDMTDVAHPGYGTLAQECAQVLGAKICGVDVISTDITADPNQTGHAIIEANFNPVLYFHEYPAEGRPRSVASAVVELLFPHGESAAGTDKT</sequence>
<feature type="domain" description="GshAB ATP-grasp-like" evidence="2">
    <location>
        <begin position="19"/>
        <end position="73"/>
    </location>
</feature>
<dbReference type="Pfam" id="PF18419">
    <property type="entry name" value="ATP-grasp_6"/>
    <property type="match status" value="1"/>
</dbReference>
<reference evidence="3 4" key="1">
    <citation type="submission" date="2023-04" db="EMBL/GenBank/DDBJ databases">
        <title>Spirochaete genome identified in red abalone sample constitutes a novel genus.</title>
        <authorList>
            <person name="Sharma S.P."/>
            <person name="Purcell C.M."/>
            <person name="Hyde J.R."/>
            <person name="Severin A.J."/>
        </authorList>
    </citation>
    <scope>NUCLEOTIDE SEQUENCE [LARGE SCALE GENOMIC DNA]</scope>
    <source>
        <strain evidence="3 4">SP-2023</strain>
    </source>
</reference>
<accession>A0ABY8MGJ3</accession>
<dbReference type="Gene3D" id="3.30.470.20">
    <property type="entry name" value="ATP-grasp fold, B domain"/>
    <property type="match status" value="2"/>
</dbReference>
<dbReference type="PANTHER" id="PTHR21621:SF0">
    <property type="entry name" value="BETA-CITRYLGLUTAMATE SYNTHASE B-RELATED"/>
    <property type="match status" value="1"/>
</dbReference>
<dbReference type="EMBL" id="CP123443">
    <property type="protein sequence ID" value="WGK69126.1"/>
    <property type="molecule type" value="Genomic_DNA"/>
</dbReference>
<gene>
    <name evidence="3" type="ORF">P0082_11680</name>
</gene>
<dbReference type="Pfam" id="PF07478">
    <property type="entry name" value="Dala_Dala_lig_C"/>
    <property type="match status" value="1"/>
</dbReference>
<feature type="domain" description="D-alanine--D-alanine ligase C-terminal" evidence="1">
    <location>
        <begin position="87"/>
        <end position="187"/>
    </location>
</feature>
<evidence type="ECO:0000259" key="1">
    <source>
        <dbReference type="Pfam" id="PF07478"/>
    </source>
</evidence>
<dbReference type="RefSeq" id="WP_326927314.1">
    <property type="nucleotide sequence ID" value="NZ_CP123443.1"/>
</dbReference>
<name>A0ABY8MGJ3_9SPIO</name>
<protein>
    <recommendedName>
        <fullName evidence="5">Glutamate--cysteine ligase</fullName>
    </recommendedName>
</protein>
<evidence type="ECO:0000259" key="2">
    <source>
        <dbReference type="Pfam" id="PF18419"/>
    </source>
</evidence>
<dbReference type="Proteomes" id="UP001228690">
    <property type="component" value="Chromosome"/>
</dbReference>
<keyword evidence="4" id="KW-1185">Reference proteome</keyword>
<dbReference type="PANTHER" id="PTHR21621">
    <property type="entry name" value="RIBOSOMAL PROTEIN S6 MODIFICATION PROTEIN"/>
    <property type="match status" value="1"/>
</dbReference>
<evidence type="ECO:0000313" key="3">
    <source>
        <dbReference type="EMBL" id="WGK69126.1"/>
    </source>
</evidence>
<dbReference type="InterPro" id="IPR011095">
    <property type="entry name" value="Dala_Dala_lig_C"/>
</dbReference>
<dbReference type="InterPro" id="IPR040657">
    <property type="entry name" value="GshAB_ATP-grasp"/>
</dbReference>
<evidence type="ECO:0000313" key="4">
    <source>
        <dbReference type="Proteomes" id="UP001228690"/>
    </source>
</evidence>
<dbReference type="SUPFAM" id="SSF56059">
    <property type="entry name" value="Glutathione synthetase ATP-binding domain-like"/>
    <property type="match status" value="1"/>
</dbReference>
<organism evidence="3 4">
    <name type="scientific">Candidatus Haliotispira prima</name>
    <dbReference type="NCBI Taxonomy" id="3034016"/>
    <lineage>
        <taxon>Bacteria</taxon>
        <taxon>Pseudomonadati</taxon>
        <taxon>Spirochaetota</taxon>
        <taxon>Spirochaetia</taxon>
        <taxon>Spirochaetales</taxon>
        <taxon>Spirochaetaceae</taxon>
        <taxon>Candidatus Haliotispira</taxon>
    </lineage>
</organism>